<dbReference type="InterPro" id="IPR017898">
    <property type="entry name" value="VPS28_N"/>
</dbReference>
<dbReference type="PROSITE" id="PS51310">
    <property type="entry name" value="VPS28_C"/>
    <property type="match status" value="1"/>
</dbReference>
<dbReference type="InterPro" id="IPR007143">
    <property type="entry name" value="Vps28"/>
</dbReference>
<evidence type="ECO:0000256" key="6">
    <source>
        <dbReference type="PROSITE-ProRule" id="PRU00642"/>
    </source>
</evidence>
<keyword evidence="3 5" id="KW-0967">Endosome</keyword>
<sequence>MSLQRTYSYTKTGGPPLPTPPARALPASPPPRVKELPKEPIKLAENRKDREKFDSLADLYSIIYATERLEKAYIKDAINATDYANACNKLIAKFKTIRPLVIQDVPDVEAFMREYKIDLPAAKNRLLKIGVPATVEHGGQTDFNQRLIAQTTQHFITAMDSLKLDMHSVDQIQPLLNDLVDSLNKVPIKDFDQKNKLKQWLVTLNQMKASDELDDQQTRQLMFDLDGAYAQFHKSLAD</sequence>
<dbReference type="InterPro" id="IPR038358">
    <property type="entry name" value="VPS28_N_sf"/>
</dbReference>
<dbReference type="PANTHER" id="PTHR12937">
    <property type="entry name" value="VACUOLAR PROTEIN SORTING 28, ISOFORM 2 VPS28"/>
    <property type="match status" value="1"/>
</dbReference>
<dbReference type="InterPro" id="IPR037206">
    <property type="entry name" value="VPS28_C_sf"/>
</dbReference>
<feature type="region of interest" description="Disordered" evidence="7">
    <location>
        <begin position="1"/>
        <end position="38"/>
    </location>
</feature>
<dbReference type="GO" id="GO:0043328">
    <property type="term" value="P:protein transport to vacuole involved in ubiquitin-dependent protein catabolic process via the multivesicular body sorting pathway"/>
    <property type="evidence" value="ECO:0007669"/>
    <property type="project" value="TreeGrafter"/>
</dbReference>
<dbReference type="PANTHER" id="PTHR12937:SF0">
    <property type="entry name" value="VACUOLAR PROTEIN SORTING-ASSOCIATED PROTEIN 28 HOMOLOG"/>
    <property type="match status" value="1"/>
</dbReference>
<gene>
    <name evidence="10" type="ORF">AKO1_009216</name>
</gene>
<evidence type="ECO:0000259" key="9">
    <source>
        <dbReference type="PROSITE" id="PS51313"/>
    </source>
</evidence>
<dbReference type="InterPro" id="IPR017899">
    <property type="entry name" value="VPS28_C"/>
</dbReference>
<reference evidence="10 11" key="1">
    <citation type="submission" date="2024-03" db="EMBL/GenBank/DDBJ databases">
        <title>The Acrasis kona genome and developmental transcriptomes reveal deep origins of eukaryotic multicellular pathways.</title>
        <authorList>
            <person name="Sheikh S."/>
            <person name="Fu C.-J."/>
            <person name="Brown M.W."/>
            <person name="Baldauf S.L."/>
        </authorList>
    </citation>
    <scope>NUCLEOTIDE SEQUENCE [LARGE SCALE GENOMIC DNA]</scope>
    <source>
        <strain evidence="10 11">ATCC MYA-3509</strain>
    </source>
</reference>
<proteinExistence type="inferred from homology"/>
<dbReference type="GO" id="GO:0000813">
    <property type="term" value="C:ESCRT I complex"/>
    <property type="evidence" value="ECO:0007669"/>
    <property type="project" value="UniProtKB-UniRule"/>
</dbReference>
<evidence type="ECO:0000313" key="10">
    <source>
        <dbReference type="EMBL" id="KAL0489358.1"/>
    </source>
</evidence>
<dbReference type="AlphaFoldDB" id="A0AAW2ZJ03"/>
<feature type="domain" description="VPS28 C-terminal" evidence="8">
    <location>
        <begin position="143"/>
        <end position="237"/>
    </location>
</feature>
<dbReference type="Gene3D" id="1.20.1440.200">
    <property type="match status" value="1"/>
</dbReference>
<evidence type="ECO:0000256" key="3">
    <source>
        <dbReference type="ARBA" id="ARBA00022753"/>
    </source>
</evidence>
<accession>A0AAW2ZJ03</accession>
<evidence type="ECO:0000256" key="4">
    <source>
        <dbReference type="ARBA" id="ARBA00022927"/>
    </source>
</evidence>
<dbReference type="PROSITE" id="PS51313">
    <property type="entry name" value="VPS28_N"/>
    <property type="match status" value="1"/>
</dbReference>
<protein>
    <recommendedName>
        <fullName evidence="5">Vacuolar protein sorting-associated protein 28 homolog</fullName>
    </recommendedName>
</protein>
<dbReference type="FunFam" id="1.20.120.1130:FF:000001">
    <property type="entry name" value="Vacuolar protein sorting-associated protein 28 homolog"/>
    <property type="match status" value="1"/>
</dbReference>
<dbReference type="Pfam" id="PF03997">
    <property type="entry name" value="VPS28"/>
    <property type="match status" value="1"/>
</dbReference>
<comment type="subcellular location">
    <subcellularLocation>
        <location evidence="1">Endosome</location>
    </subcellularLocation>
</comment>
<evidence type="ECO:0000256" key="2">
    <source>
        <dbReference type="ARBA" id="ARBA00022448"/>
    </source>
</evidence>
<dbReference type="GO" id="GO:0044877">
    <property type="term" value="F:protein-containing complex binding"/>
    <property type="evidence" value="ECO:0007669"/>
    <property type="project" value="TreeGrafter"/>
</dbReference>
<dbReference type="Gene3D" id="1.20.120.1130">
    <property type="match status" value="1"/>
</dbReference>
<dbReference type="InterPro" id="IPR037202">
    <property type="entry name" value="ESCRT_assembly_dom"/>
</dbReference>
<keyword evidence="11" id="KW-1185">Reference proteome</keyword>
<evidence type="ECO:0000256" key="1">
    <source>
        <dbReference type="ARBA" id="ARBA00004177"/>
    </source>
</evidence>
<comment type="caution">
    <text evidence="10">The sequence shown here is derived from an EMBL/GenBank/DDBJ whole genome shotgun (WGS) entry which is preliminary data.</text>
</comment>
<dbReference type="SUPFAM" id="SSF140427">
    <property type="entry name" value="VPS28 C-terminal domain-like"/>
    <property type="match status" value="1"/>
</dbReference>
<feature type="compositionally biased region" description="Pro residues" evidence="7">
    <location>
        <begin position="15"/>
        <end position="31"/>
    </location>
</feature>
<evidence type="ECO:0000256" key="7">
    <source>
        <dbReference type="SAM" id="MobiDB-lite"/>
    </source>
</evidence>
<feature type="compositionally biased region" description="Polar residues" evidence="7">
    <location>
        <begin position="1"/>
        <end position="11"/>
    </location>
</feature>
<dbReference type="PIRSF" id="PIRSF017535">
    <property type="entry name" value="VPS28"/>
    <property type="match status" value="1"/>
</dbReference>
<feature type="domain" description="VPS28 N-terminal" evidence="9">
    <location>
        <begin position="30"/>
        <end position="137"/>
    </location>
</feature>
<comment type="similarity">
    <text evidence="5 6">Belongs to the VPS28 family.</text>
</comment>
<dbReference type="Proteomes" id="UP001431209">
    <property type="component" value="Unassembled WGS sequence"/>
</dbReference>
<keyword evidence="4 5" id="KW-0653">Protein transport</keyword>
<evidence type="ECO:0000259" key="8">
    <source>
        <dbReference type="PROSITE" id="PS51310"/>
    </source>
</evidence>
<dbReference type="SUPFAM" id="SSF140111">
    <property type="entry name" value="Endosomal sorting complex assembly domain"/>
    <property type="match status" value="1"/>
</dbReference>
<evidence type="ECO:0000313" key="11">
    <source>
        <dbReference type="Proteomes" id="UP001431209"/>
    </source>
</evidence>
<name>A0AAW2ZJ03_9EUKA</name>
<evidence type="ECO:0000256" key="5">
    <source>
        <dbReference type="PIRNR" id="PIRNR017535"/>
    </source>
</evidence>
<organism evidence="10 11">
    <name type="scientific">Acrasis kona</name>
    <dbReference type="NCBI Taxonomy" id="1008807"/>
    <lineage>
        <taxon>Eukaryota</taxon>
        <taxon>Discoba</taxon>
        <taxon>Heterolobosea</taxon>
        <taxon>Tetramitia</taxon>
        <taxon>Eutetramitia</taxon>
        <taxon>Acrasidae</taxon>
        <taxon>Acrasis</taxon>
    </lineage>
</organism>
<dbReference type="EMBL" id="JAOPGA020001549">
    <property type="protein sequence ID" value="KAL0489358.1"/>
    <property type="molecule type" value="Genomic_DNA"/>
</dbReference>
<comment type="function">
    <text evidence="5">Component of the ESCRT-I complex (endosomal sorting complex required for transport I), a regulator of vesicular trafficking process.</text>
</comment>
<keyword evidence="2 5" id="KW-0813">Transport</keyword>